<evidence type="ECO:0000313" key="2">
    <source>
        <dbReference type="EMBL" id="QHT22393.1"/>
    </source>
</evidence>
<evidence type="ECO:0000256" key="1">
    <source>
        <dbReference type="SAM" id="Phobius"/>
    </source>
</evidence>
<feature type="transmembrane region" description="Helical" evidence="1">
    <location>
        <begin position="15"/>
        <end position="34"/>
    </location>
</feature>
<sequence length="41" mass="5057">MKEYFIEKINYFSNIWIIKFTYSVYGAVGIYFVIKEIIKQR</sequence>
<accession>A0A6C0E1I5</accession>
<keyword evidence="1" id="KW-1133">Transmembrane helix</keyword>
<keyword evidence="1" id="KW-0812">Transmembrane</keyword>
<name>A0A6C0E1I5_9ZZZZ</name>
<reference evidence="2" key="1">
    <citation type="journal article" date="2020" name="Nature">
        <title>Giant virus diversity and host interactions through global metagenomics.</title>
        <authorList>
            <person name="Schulz F."/>
            <person name="Roux S."/>
            <person name="Paez-Espino D."/>
            <person name="Jungbluth S."/>
            <person name="Walsh D.A."/>
            <person name="Denef V.J."/>
            <person name="McMahon K.D."/>
            <person name="Konstantinidis K.T."/>
            <person name="Eloe-Fadrosh E.A."/>
            <person name="Kyrpides N.C."/>
            <person name="Woyke T."/>
        </authorList>
    </citation>
    <scope>NUCLEOTIDE SEQUENCE</scope>
    <source>
        <strain evidence="2">GVMAG-M-3300023179-111</strain>
    </source>
</reference>
<organism evidence="2">
    <name type="scientific">viral metagenome</name>
    <dbReference type="NCBI Taxonomy" id="1070528"/>
    <lineage>
        <taxon>unclassified sequences</taxon>
        <taxon>metagenomes</taxon>
        <taxon>organismal metagenomes</taxon>
    </lineage>
</organism>
<dbReference type="EMBL" id="MN739709">
    <property type="protein sequence ID" value="QHT22393.1"/>
    <property type="molecule type" value="Genomic_DNA"/>
</dbReference>
<proteinExistence type="predicted"/>
<protein>
    <submittedName>
        <fullName evidence="2">Uncharacterized protein</fullName>
    </submittedName>
</protein>
<keyword evidence="1" id="KW-0472">Membrane</keyword>
<dbReference type="AlphaFoldDB" id="A0A6C0E1I5"/>